<dbReference type="OrthoDB" id="9803432at2"/>
<dbReference type="SUPFAM" id="SSF52540">
    <property type="entry name" value="P-loop containing nucleoside triphosphate hydrolases"/>
    <property type="match status" value="1"/>
</dbReference>
<feature type="domain" description="AAA+ ATPase" evidence="3">
    <location>
        <begin position="344"/>
        <end position="489"/>
    </location>
</feature>
<dbReference type="InterPro" id="IPR027417">
    <property type="entry name" value="P-loop_NTPase"/>
</dbReference>
<organism evidence="4 5">
    <name type="scientific">Mahella australiensis (strain DSM 15567 / CIP 107919 / 50-1 BON)</name>
    <dbReference type="NCBI Taxonomy" id="697281"/>
    <lineage>
        <taxon>Bacteria</taxon>
        <taxon>Bacillati</taxon>
        <taxon>Bacillota</taxon>
        <taxon>Clostridia</taxon>
        <taxon>Thermoanaerobacterales</taxon>
        <taxon>Thermoanaerobacterales Family IV. Incertae Sedis</taxon>
        <taxon>Mahella</taxon>
    </lineage>
</organism>
<evidence type="ECO:0000313" key="5">
    <source>
        <dbReference type="Proteomes" id="UP000008457"/>
    </source>
</evidence>
<dbReference type="HOGENOM" id="CLU_363266_0_0_9"/>
<dbReference type="Gene3D" id="2.30.30.940">
    <property type="match status" value="1"/>
</dbReference>
<gene>
    <name evidence="4" type="ordered locus">Mahau_2536</name>
</gene>
<dbReference type="InterPro" id="IPR050534">
    <property type="entry name" value="Coronavir_polyprotein_1ab"/>
</dbReference>
<reference evidence="5" key="1">
    <citation type="submission" date="2010-11" db="EMBL/GenBank/DDBJ databases">
        <title>The complete genome of Mahella australiensis DSM 15567.</title>
        <authorList>
            <consortium name="US DOE Joint Genome Institute (JGI-PGF)"/>
            <person name="Lucas S."/>
            <person name="Copeland A."/>
            <person name="Lapidus A."/>
            <person name="Bruce D."/>
            <person name="Goodwin L."/>
            <person name="Pitluck S."/>
            <person name="Kyrpides N."/>
            <person name="Mavromatis K."/>
            <person name="Pagani I."/>
            <person name="Ivanova N."/>
            <person name="Teshima H."/>
            <person name="Brettin T."/>
            <person name="Detter J.C."/>
            <person name="Han C."/>
            <person name="Tapia R."/>
            <person name="Land M."/>
            <person name="Hauser L."/>
            <person name="Markowitz V."/>
            <person name="Cheng J.-F."/>
            <person name="Hugenholtz P."/>
            <person name="Woyke T."/>
            <person name="Wu D."/>
            <person name="Spring S."/>
            <person name="Pukall R."/>
            <person name="Steenblock K."/>
            <person name="Schneider S."/>
            <person name="Klenk H.-P."/>
            <person name="Eisen J.A."/>
        </authorList>
    </citation>
    <scope>NUCLEOTIDE SEQUENCE [LARGE SCALE GENOMIC DNA]</scope>
    <source>
        <strain evidence="5">DSM 15567 / CIP 107919 / 50-1 BON</strain>
    </source>
</reference>
<dbReference type="PANTHER" id="PTHR43788">
    <property type="entry name" value="DNA2/NAM7 HELICASE FAMILY MEMBER"/>
    <property type="match status" value="1"/>
</dbReference>
<dbReference type="PANTHER" id="PTHR43788:SF6">
    <property type="entry name" value="DNA HELICASE B"/>
    <property type="match status" value="1"/>
</dbReference>
<dbReference type="EMBL" id="CP002360">
    <property type="protein sequence ID" value="AEE97685.1"/>
    <property type="molecule type" value="Genomic_DNA"/>
</dbReference>
<proteinExistence type="predicted"/>
<protein>
    <submittedName>
        <fullName evidence="4">AAA ATPase</fullName>
    </submittedName>
</protein>
<dbReference type="STRING" id="697281.Mahau_2536"/>
<keyword evidence="1" id="KW-0547">Nucleotide-binding</keyword>
<dbReference type="CDD" id="cd17933">
    <property type="entry name" value="DEXSc_RecD-like"/>
    <property type="match status" value="1"/>
</dbReference>
<dbReference type="InterPro" id="IPR003593">
    <property type="entry name" value="AAA+_ATPase"/>
</dbReference>
<sequence length="753" mass="82625">MYIYGKITKMSKDRRTGKVYITRGNNAGQEINFTALAGIMPPIRYNTAVRLMGYFSKDNTFIVNKANGIVKEIAATDVAALGISQDIIERAIEAAGVNTVYELYTDEDAKDKIASAIGEDMAYQLFSALSTIIRDSEVLNVYNMFIKSGVGLDITDAINIIDQLKRTAARQRKTVEELILQNPWILHRIPDIGVTDMLHICDCIAKTFNIIPGSKRIEGCLAGICMAEMKNGSTYIDRKLLVSRAAAYLKTDLNTISQALYESKFLTQEKGDSVGAADNKTAVYISPVYFMEKTATEKIALILKTKEAISIDADKLISFANEWGKAANTPMDGKQTNFIKAVAEHKITLLTGKAGSGKSTAVKGLLYALKMTGIQYAVLAPTGIAAQRVAAETGSDYYTVHRYAGIIDGSVFDQQLSGKAEEPAEVIIIDEMSMMTVNTFSALLSVIKPTSKLVLAGDPAQLPPIGPGGVFDALIRAAKDCDIAHIDLESSYRMKDNINYAANILRDTGYLEPNDGIKIIEVQSWQDAADEAVEAVTELVRTGVPYDDILVLARNRGNIRKGTICLNQKLKQAINPSNDRISVGDPVIAIRNDYEDITVSGIPSALKKQFETIKKERGNRPTIFNGTRGMITALGDEVITVRYKTPVGEITAEYNQVELLWYIEPAYAMTVHKAQGGKSRHVIFIEPEAGKCSRNMLYTALSRCSGPGITLIGSGWDSEFKVITPESRFDKKLWETINGFIEECEEPAVQLIE</sequence>
<accession>F3ZXK4</accession>
<dbReference type="InterPro" id="IPR027785">
    <property type="entry name" value="UvrD-like_helicase_C"/>
</dbReference>
<dbReference type="Proteomes" id="UP000008457">
    <property type="component" value="Chromosome"/>
</dbReference>
<dbReference type="CDD" id="cd18809">
    <property type="entry name" value="SF1_C_RecD"/>
    <property type="match status" value="1"/>
</dbReference>
<dbReference type="KEGG" id="mas:Mahau_2536"/>
<dbReference type="Pfam" id="PF13604">
    <property type="entry name" value="AAA_30"/>
    <property type="match status" value="1"/>
</dbReference>
<dbReference type="Pfam" id="PF13538">
    <property type="entry name" value="UvrD_C_2"/>
    <property type="match status" value="1"/>
</dbReference>
<name>F3ZXK4_MAHA5</name>
<evidence type="ECO:0000313" key="4">
    <source>
        <dbReference type="EMBL" id="AEE97685.1"/>
    </source>
</evidence>
<evidence type="ECO:0000256" key="2">
    <source>
        <dbReference type="ARBA" id="ARBA00022840"/>
    </source>
</evidence>
<reference evidence="4 5" key="2">
    <citation type="journal article" date="2011" name="Stand. Genomic Sci.">
        <title>Complete genome sequence of Mahella australiensis type strain (50-1 BON).</title>
        <authorList>
            <person name="Sikorski J."/>
            <person name="Teshima H."/>
            <person name="Nolan M."/>
            <person name="Lucas S."/>
            <person name="Hammon N."/>
            <person name="Deshpande S."/>
            <person name="Cheng J.F."/>
            <person name="Pitluck S."/>
            <person name="Liolios K."/>
            <person name="Pagani I."/>
            <person name="Ivanova N."/>
            <person name="Huntemann M."/>
            <person name="Mavromatis K."/>
            <person name="Ovchinikova G."/>
            <person name="Pati A."/>
            <person name="Tapia R."/>
            <person name="Han C."/>
            <person name="Goodwin L."/>
            <person name="Chen A."/>
            <person name="Palaniappan K."/>
            <person name="Land M."/>
            <person name="Hauser L."/>
            <person name="Ngatchou-Djao O.D."/>
            <person name="Rohde M."/>
            <person name="Pukall R."/>
            <person name="Spring S."/>
            <person name="Abt B."/>
            <person name="Goker M."/>
            <person name="Detter J.C."/>
            <person name="Woyke T."/>
            <person name="Bristow J."/>
            <person name="Markowitz V."/>
            <person name="Hugenholtz P."/>
            <person name="Eisen J.A."/>
            <person name="Kyrpides N.C."/>
            <person name="Klenk H.P."/>
            <person name="Lapidus A."/>
        </authorList>
    </citation>
    <scope>NUCLEOTIDE SEQUENCE [LARGE SCALE GENOMIC DNA]</scope>
    <source>
        <strain evidence="5">DSM 15567 / CIP 107919 / 50-1 BON</strain>
    </source>
</reference>
<dbReference type="GO" id="GO:0003678">
    <property type="term" value="F:DNA helicase activity"/>
    <property type="evidence" value="ECO:0007669"/>
    <property type="project" value="UniProtKB-ARBA"/>
</dbReference>
<dbReference type="GO" id="GO:0005524">
    <property type="term" value="F:ATP binding"/>
    <property type="evidence" value="ECO:0007669"/>
    <property type="project" value="UniProtKB-KW"/>
</dbReference>
<evidence type="ECO:0000259" key="3">
    <source>
        <dbReference type="SMART" id="SM00382"/>
    </source>
</evidence>
<keyword evidence="2" id="KW-0067">ATP-binding</keyword>
<dbReference type="Gene3D" id="3.40.50.300">
    <property type="entry name" value="P-loop containing nucleotide triphosphate hydrolases"/>
    <property type="match status" value="2"/>
</dbReference>
<dbReference type="SMART" id="SM00382">
    <property type="entry name" value="AAA"/>
    <property type="match status" value="1"/>
</dbReference>
<dbReference type="eggNOG" id="COG0507">
    <property type="taxonomic scope" value="Bacteria"/>
</dbReference>
<dbReference type="AlphaFoldDB" id="F3ZXK4"/>
<keyword evidence="5" id="KW-1185">Reference proteome</keyword>
<evidence type="ECO:0000256" key="1">
    <source>
        <dbReference type="ARBA" id="ARBA00022741"/>
    </source>
</evidence>